<protein>
    <submittedName>
        <fullName evidence="1">Uncharacterized protein</fullName>
    </submittedName>
</protein>
<dbReference type="AlphaFoldDB" id="A0A1B6K3Y5"/>
<feature type="non-terminal residue" evidence="1">
    <location>
        <position position="1"/>
    </location>
</feature>
<proteinExistence type="predicted"/>
<accession>A0A1B6K3Y5</accession>
<dbReference type="InterPro" id="IPR036322">
    <property type="entry name" value="WD40_repeat_dom_sf"/>
</dbReference>
<name>A0A1B6K3Y5_9HEMI</name>
<gene>
    <name evidence="1" type="ORF">g.28635</name>
</gene>
<dbReference type="SUPFAM" id="SSF50978">
    <property type="entry name" value="WD40 repeat-like"/>
    <property type="match status" value="1"/>
</dbReference>
<sequence length="106" mass="11012">VGFGVAFSVGFGVVFGKIHVLDSAVNCICVSSGGLVGAASESRLVLGHLGSRMGQAKLRVKRLVMSPDNTTVLTVDTDGHMHLIDLFGTVESLTSSVSSLSFDSEK</sequence>
<evidence type="ECO:0000313" key="1">
    <source>
        <dbReference type="EMBL" id="JAT06161.1"/>
    </source>
</evidence>
<dbReference type="EMBL" id="GECU01001546">
    <property type="protein sequence ID" value="JAT06161.1"/>
    <property type="molecule type" value="Transcribed_RNA"/>
</dbReference>
<reference evidence="1" key="1">
    <citation type="submission" date="2015-11" db="EMBL/GenBank/DDBJ databases">
        <title>De novo transcriptome assembly of four potential Pierce s Disease insect vectors from Arizona vineyards.</title>
        <authorList>
            <person name="Tassone E.E."/>
        </authorList>
    </citation>
    <scope>NUCLEOTIDE SEQUENCE</scope>
</reference>
<organism evidence="1">
    <name type="scientific">Homalodisca liturata</name>
    <dbReference type="NCBI Taxonomy" id="320908"/>
    <lineage>
        <taxon>Eukaryota</taxon>
        <taxon>Metazoa</taxon>
        <taxon>Ecdysozoa</taxon>
        <taxon>Arthropoda</taxon>
        <taxon>Hexapoda</taxon>
        <taxon>Insecta</taxon>
        <taxon>Pterygota</taxon>
        <taxon>Neoptera</taxon>
        <taxon>Paraneoptera</taxon>
        <taxon>Hemiptera</taxon>
        <taxon>Auchenorrhyncha</taxon>
        <taxon>Membracoidea</taxon>
        <taxon>Cicadellidae</taxon>
        <taxon>Cicadellinae</taxon>
        <taxon>Proconiini</taxon>
        <taxon>Homalodisca</taxon>
    </lineage>
</organism>